<accession>A0ABQ7Q1T4</accession>
<dbReference type="Gene3D" id="3.40.50.300">
    <property type="entry name" value="P-loop containing nucleotide triphosphate hydrolases"/>
    <property type="match status" value="1"/>
</dbReference>
<name>A0ABQ7Q1T4_PLUXY</name>
<organism evidence="2 3">
    <name type="scientific">Plutella xylostella</name>
    <name type="common">Diamondback moth</name>
    <name type="synonym">Plutella maculipennis</name>
    <dbReference type="NCBI Taxonomy" id="51655"/>
    <lineage>
        <taxon>Eukaryota</taxon>
        <taxon>Metazoa</taxon>
        <taxon>Ecdysozoa</taxon>
        <taxon>Arthropoda</taxon>
        <taxon>Hexapoda</taxon>
        <taxon>Insecta</taxon>
        <taxon>Pterygota</taxon>
        <taxon>Neoptera</taxon>
        <taxon>Endopterygota</taxon>
        <taxon>Lepidoptera</taxon>
        <taxon>Glossata</taxon>
        <taxon>Ditrysia</taxon>
        <taxon>Yponomeutoidea</taxon>
        <taxon>Plutellidae</taxon>
        <taxon>Plutella</taxon>
    </lineage>
</organism>
<keyword evidence="1" id="KW-0812">Transmembrane</keyword>
<feature type="transmembrane region" description="Helical" evidence="1">
    <location>
        <begin position="12"/>
        <end position="30"/>
    </location>
</feature>
<sequence>MFYRVKVYKKIVAFWLSVILVFIAGSHYISKKKIRPVNESHGMSPQNLKIDDIYYHPEESDDNTEKVISMQRLEIASEYYKSNLKARSEFEDLLLEKGGEPVRSLIITGYRSGSKFLSFILSAVPGNFHFNEPLMQFKGTVTIQIPPTQANDAVTTLKSIFKCEVKGMEHYLHAVKYKRNPILTDHCNSSRLCEDAQYTSRFCKLFPFQNMKVTRLRLRYIEDILQDKDFSKLRAVLLVRDPRAVLRSRRPLPWCRPYRDCWDPALVCRAMVSDHRALVSLQDKFPNRLTAVRFEDLALNSSSEAKRLFHALGRPLGAAVQEFLRAHTNSSRDLSPYSTFRVSRDVLFKWKEELDYKFVSQIQESCVEAMQLWGYRRAHSLQHLRSSHFMPLGAYSLH</sequence>
<proteinExistence type="predicted"/>
<comment type="caution">
    <text evidence="2">The sequence shown here is derived from an EMBL/GenBank/DDBJ whole genome shotgun (WGS) entry which is preliminary data.</text>
</comment>
<keyword evidence="1" id="KW-1133">Transmembrane helix</keyword>
<dbReference type="SUPFAM" id="SSF52540">
    <property type="entry name" value="P-loop containing nucleoside triphosphate hydrolases"/>
    <property type="match status" value="1"/>
</dbReference>
<dbReference type="Proteomes" id="UP000823941">
    <property type="component" value="Chromosome 23"/>
</dbReference>
<evidence type="ECO:0000256" key="1">
    <source>
        <dbReference type="SAM" id="Phobius"/>
    </source>
</evidence>
<dbReference type="Pfam" id="PF13469">
    <property type="entry name" value="Sulfotransfer_3"/>
    <property type="match status" value="1"/>
</dbReference>
<dbReference type="PANTHER" id="PTHR10704">
    <property type="entry name" value="CARBOHYDRATE SULFOTRANSFERASE"/>
    <property type="match status" value="1"/>
</dbReference>
<gene>
    <name evidence="2" type="ORF">JYU34_017117</name>
</gene>
<keyword evidence="3" id="KW-1185">Reference proteome</keyword>
<evidence type="ECO:0008006" key="4">
    <source>
        <dbReference type="Google" id="ProtNLM"/>
    </source>
</evidence>
<dbReference type="PANTHER" id="PTHR10704:SF44">
    <property type="entry name" value="LD35051P-RELATED"/>
    <property type="match status" value="1"/>
</dbReference>
<keyword evidence="1" id="KW-0472">Membrane</keyword>
<evidence type="ECO:0000313" key="2">
    <source>
        <dbReference type="EMBL" id="KAG7298710.1"/>
    </source>
</evidence>
<dbReference type="EMBL" id="JAHIBW010000023">
    <property type="protein sequence ID" value="KAG7298710.1"/>
    <property type="molecule type" value="Genomic_DNA"/>
</dbReference>
<protein>
    <recommendedName>
        <fullName evidence="4">Sulfotransferase</fullName>
    </recommendedName>
</protein>
<evidence type="ECO:0000313" key="3">
    <source>
        <dbReference type="Proteomes" id="UP000823941"/>
    </source>
</evidence>
<reference evidence="2 3" key="1">
    <citation type="submission" date="2021-06" db="EMBL/GenBank/DDBJ databases">
        <title>A haploid diamondback moth (Plutella xylostella L.) genome assembly resolves 31 chromosomes and identifies a diamide resistance mutation.</title>
        <authorList>
            <person name="Ward C.M."/>
            <person name="Perry K.D."/>
            <person name="Baker G."/>
            <person name="Powis K."/>
            <person name="Heckel D.G."/>
            <person name="Baxter S.W."/>
        </authorList>
    </citation>
    <scope>NUCLEOTIDE SEQUENCE [LARGE SCALE GENOMIC DNA]</scope>
    <source>
        <strain evidence="2 3">LV</strain>
        <tissue evidence="2">Single pupa</tissue>
    </source>
</reference>
<dbReference type="InterPro" id="IPR051135">
    <property type="entry name" value="Gal/GlcNAc/GalNAc_ST"/>
</dbReference>
<dbReference type="InterPro" id="IPR027417">
    <property type="entry name" value="P-loop_NTPase"/>
</dbReference>